<gene>
    <name evidence="1" type="ORF">N825_29835</name>
</gene>
<protein>
    <submittedName>
        <fullName evidence="1">Uncharacterized protein</fullName>
    </submittedName>
</protein>
<keyword evidence="2" id="KW-1185">Reference proteome</keyword>
<name>W9GXG8_9PROT</name>
<dbReference type="PATRIC" id="fig|1385369.3.peg.6822"/>
<dbReference type="AlphaFoldDB" id="W9GXG8"/>
<dbReference type="RefSeq" id="WP_037461219.1">
    <property type="nucleotide sequence ID" value="NZ_AVFL01000051.1"/>
</dbReference>
<comment type="caution">
    <text evidence="1">The sequence shown here is derived from an EMBL/GenBank/DDBJ whole genome shotgun (WGS) entry which is preliminary data.</text>
</comment>
<proteinExistence type="predicted"/>
<dbReference type="EMBL" id="AVFL01000051">
    <property type="protein sequence ID" value="EWY36163.1"/>
    <property type="molecule type" value="Genomic_DNA"/>
</dbReference>
<dbReference type="Proteomes" id="UP000019486">
    <property type="component" value="Unassembled WGS sequence"/>
</dbReference>
<accession>W9GXG8</accession>
<sequence length="187" mass="19783">MATRSRTGEPVVTGWHDLVLIPSAGSPRQWRTGFKKLYRSAGPAAFEAGMAWGSLLRPLEERLFGFVTDQLAVPARPAAVPLLSAAMAEAMESYAMAAGSDRERYQVLVSRLLSRVADSLGHVQVVGGDGPGIWMATSGIPLAAFLATAGGQARVVRAARQIGDVQAVLQAAVLSQLDAEILMERVA</sequence>
<evidence type="ECO:0000313" key="2">
    <source>
        <dbReference type="Proteomes" id="UP000019486"/>
    </source>
</evidence>
<organism evidence="1 2">
    <name type="scientific">Skermanella stibiiresistens SB22</name>
    <dbReference type="NCBI Taxonomy" id="1385369"/>
    <lineage>
        <taxon>Bacteria</taxon>
        <taxon>Pseudomonadati</taxon>
        <taxon>Pseudomonadota</taxon>
        <taxon>Alphaproteobacteria</taxon>
        <taxon>Rhodospirillales</taxon>
        <taxon>Azospirillaceae</taxon>
        <taxon>Skermanella</taxon>
    </lineage>
</organism>
<dbReference type="STRING" id="1385369.N825_29835"/>
<evidence type="ECO:0000313" key="1">
    <source>
        <dbReference type="EMBL" id="EWY36163.1"/>
    </source>
</evidence>
<reference evidence="1 2" key="1">
    <citation type="submission" date="2013-08" db="EMBL/GenBank/DDBJ databases">
        <title>The genome sequence of Skermanella stibiiresistens.</title>
        <authorList>
            <person name="Zhu W."/>
            <person name="Wang G."/>
        </authorList>
    </citation>
    <scope>NUCLEOTIDE SEQUENCE [LARGE SCALE GENOMIC DNA]</scope>
    <source>
        <strain evidence="1 2">SB22</strain>
    </source>
</reference>